<feature type="transmembrane region" description="Helical" evidence="2">
    <location>
        <begin position="71"/>
        <end position="89"/>
    </location>
</feature>
<dbReference type="AlphaFoldDB" id="A0A239JSK2"/>
<keyword evidence="2" id="KW-1133">Transmembrane helix</keyword>
<accession>A0A239JSK2</accession>
<feature type="transmembrane region" description="Helical" evidence="2">
    <location>
        <begin position="109"/>
        <end position="130"/>
    </location>
</feature>
<evidence type="ECO:0000256" key="2">
    <source>
        <dbReference type="SAM" id="Phobius"/>
    </source>
</evidence>
<organism evidence="3 4">
    <name type="scientific">Granulicella rosea</name>
    <dbReference type="NCBI Taxonomy" id="474952"/>
    <lineage>
        <taxon>Bacteria</taxon>
        <taxon>Pseudomonadati</taxon>
        <taxon>Acidobacteriota</taxon>
        <taxon>Terriglobia</taxon>
        <taxon>Terriglobales</taxon>
        <taxon>Acidobacteriaceae</taxon>
        <taxon>Granulicella</taxon>
    </lineage>
</organism>
<feature type="region of interest" description="Disordered" evidence="1">
    <location>
        <begin position="15"/>
        <end position="56"/>
    </location>
</feature>
<feature type="compositionally biased region" description="Polar residues" evidence="1">
    <location>
        <begin position="37"/>
        <end position="47"/>
    </location>
</feature>
<dbReference type="Proteomes" id="UP000198356">
    <property type="component" value="Unassembled WGS sequence"/>
</dbReference>
<keyword evidence="2" id="KW-0812">Transmembrane</keyword>
<feature type="compositionally biased region" description="Low complexity" evidence="1">
    <location>
        <begin position="15"/>
        <end position="28"/>
    </location>
</feature>
<name>A0A239JSK2_9BACT</name>
<sequence length="138" mass="14694">MGTGAREAAKALLSAADAAAAPDPKPSANAVRERVAQVQQNARQTTRGVREGSRRFGEAAWGPVAKAGGTIWLEVTGVFFALVALAMGTEAWRLRANLHDLGPNHALHLRFLVAAGVASLFGFFSLSNFVRANLRSRR</sequence>
<dbReference type="EMBL" id="FZOU01000004">
    <property type="protein sequence ID" value="SNT08719.1"/>
    <property type="molecule type" value="Genomic_DNA"/>
</dbReference>
<evidence type="ECO:0000256" key="1">
    <source>
        <dbReference type="SAM" id="MobiDB-lite"/>
    </source>
</evidence>
<evidence type="ECO:0000313" key="4">
    <source>
        <dbReference type="Proteomes" id="UP000198356"/>
    </source>
</evidence>
<keyword evidence="2" id="KW-0472">Membrane</keyword>
<keyword evidence="4" id="KW-1185">Reference proteome</keyword>
<reference evidence="3 4" key="1">
    <citation type="submission" date="2017-06" db="EMBL/GenBank/DDBJ databases">
        <authorList>
            <person name="Kim H.J."/>
            <person name="Triplett B.A."/>
        </authorList>
    </citation>
    <scope>NUCLEOTIDE SEQUENCE [LARGE SCALE GENOMIC DNA]</scope>
    <source>
        <strain evidence="3 4">DSM 18704</strain>
    </source>
</reference>
<proteinExistence type="predicted"/>
<gene>
    <name evidence="3" type="ORF">SAMN05421770_104102</name>
</gene>
<protein>
    <submittedName>
        <fullName evidence="3">Uncharacterized protein</fullName>
    </submittedName>
</protein>
<evidence type="ECO:0000313" key="3">
    <source>
        <dbReference type="EMBL" id="SNT08719.1"/>
    </source>
</evidence>